<keyword evidence="5" id="KW-1185">Reference proteome</keyword>
<dbReference type="FunFam" id="3.40.50.720:FF:000084">
    <property type="entry name" value="Short-chain dehydrogenase reductase"/>
    <property type="match status" value="1"/>
</dbReference>
<name>A0A8J3ISZ3_9CHLR</name>
<dbReference type="AlphaFoldDB" id="A0A8J3ISZ3"/>
<dbReference type="Gene3D" id="3.40.50.720">
    <property type="entry name" value="NAD(P)-binding Rossmann-like Domain"/>
    <property type="match status" value="1"/>
</dbReference>
<dbReference type="GO" id="GO:0016616">
    <property type="term" value="F:oxidoreductase activity, acting on the CH-OH group of donors, NAD or NADP as acceptor"/>
    <property type="evidence" value="ECO:0007669"/>
    <property type="project" value="UniProtKB-ARBA"/>
</dbReference>
<dbReference type="InterPro" id="IPR057326">
    <property type="entry name" value="KR_dom"/>
</dbReference>
<reference evidence="4" key="1">
    <citation type="submission" date="2020-10" db="EMBL/GenBank/DDBJ databases">
        <title>Taxonomic study of unclassified bacteria belonging to the class Ktedonobacteria.</title>
        <authorList>
            <person name="Yabe S."/>
            <person name="Wang C.M."/>
            <person name="Zheng Y."/>
            <person name="Sakai Y."/>
            <person name="Cavaletti L."/>
            <person name="Monciardini P."/>
            <person name="Donadio S."/>
        </authorList>
    </citation>
    <scope>NUCLEOTIDE SEQUENCE</scope>
    <source>
        <strain evidence="4">ID150040</strain>
    </source>
</reference>
<evidence type="ECO:0000259" key="3">
    <source>
        <dbReference type="SMART" id="SM00822"/>
    </source>
</evidence>
<comment type="caution">
    <text evidence="4">The sequence shown here is derived from an EMBL/GenBank/DDBJ whole genome shotgun (WGS) entry which is preliminary data.</text>
</comment>
<dbReference type="SUPFAM" id="SSF51735">
    <property type="entry name" value="NAD(P)-binding Rossmann-fold domains"/>
    <property type="match status" value="1"/>
</dbReference>
<organism evidence="4 5">
    <name type="scientific">Reticulibacter mediterranei</name>
    <dbReference type="NCBI Taxonomy" id="2778369"/>
    <lineage>
        <taxon>Bacteria</taxon>
        <taxon>Bacillati</taxon>
        <taxon>Chloroflexota</taxon>
        <taxon>Ktedonobacteria</taxon>
        <taxon>Ktedonobacterales</taxon>
        <taxon>Reticulibacteraceae</taxon>
        <taxon>Reticulibacter</taxon>
    </lineage>
</organism>
<dbReference type="InterPro" id="IPR020904">
    <property type="entry name" value="Sc_DH/Rdtase_CS"/>
</dbReference>
<protein>
    <submittedName>
        <fullName evidence="4">Putative oxidoreductase YkvO</fullName>
    </submittedName>
</protein>
<dbReference type="Proteomes" id="UP000597444">
    <property type="component" value="Unassembled WGS sequence"/>
</dbReference>
<keyword evidence="2" id="KW-0560">Oxidoreductase</keyword>
<evidence type="ECO:0000256" key="2">
    <source>
        <dbReference type="ARBA" id="ARBA00023002"/>
    </source>
</evidence>
<dbReference type="InterPro" id="IPR002347">
    <property type="entry name" value="SDR_fam"/>
</dbReference>
<dbReference type="InterPro" id="IPR036291">
    <property type="entry name" value="NAD(P)-bd_dom_sf"/>
</dbReference>
<sequence length="255" mass="27476">MQKLKGKVAVITGGGTGLGLATAALFVQEGAYVYIMGRRQSELDHAVQAIGRNITAVQGDISRLADIQRMYKTIQQHHKQIHVVFANAGVTAFSPLTEVTEEQLDRLLNINVKGTFFTVQQALPLLADGSSILLTSSQSTSLAFPGLSIYNATKAAIRSVARTWSGELLDRNIRVNVISPGVIDTPILDEFGTTEEEVAQIKHLLASRIPMKRIGTPNEIARAALFLASDDSSFTTGQELFVDGGAIELGSTQLR</sequence>
<dbReference type="PRINTS" id="PR00081">
    <property type="entry name" value="GDHRDH"/>
</dbReference>
<evidence type="ECO:0000313" key="4">
    <source>
        <dbReference type="EMBL" id="GHO97985.1"/>
    </source>
</evidence>
<proteinExistence type="inferred from homology"/>
<evidence type="ECO:0000313" key="5">
    <source>
        <dbReference type="Proteomes" id="UP000597444"/>
    </source>
</evidence>
<dbReference type="PROSITE" id="PS00061">
    <property type="entry name" value="ADH_SHORT"/>
    <property type="match status" value="1"/>
</dbReference>
<gene>
    <name evidence="4" type="primary">ykvO_3</name>
    <name evidence="4" type="ORF">KSF_080330</name>
</gene>
<feature type="domain" description="Ketoreductase" evidence="3">
    <location>
        <begin position="7"/>
        <end position="181"/>
    </location>
</feature>
<dbReference type="PANTHER" id="PTHR42760:SF115">
    <property type="entry name" value="3-OXOACYL-[ACYL-CARRIER-PROTEIN] REDUCTASE FABG"/>
    <property type="match status" value="1"/>
</dbReference>
<dbReference type="CDD" id="cd05233">
    <property type="entry name" value="SDR_c"/>
    <property type="match status" value="1"/>
</dbReference>
<evidence type="ECO:0000256" key="1">
    <source>
        <dbReference type="ARBA" id="ARBA00006484"/>
    </source>
</evidence>
<accession>A0A8J3ISZ3</accession>
<dbReference type="Pfam" id="PF13561">
    <property type="entry name" value="adh_short_C2"/>
    <property type="match status" value="1"/>
</dbReference>
<dbReference type="EMBL" id="BNJK01000002">
    <property type="protein sequence ID" value="GHO97985.1"/>
    <property type="molecule type" value="Genomic_DNA"/>
</dbReference>
<dbReference type="PANTHER" id="PTHR42760">
    <property type="entry name" value="SHORT-CHAIN DEHYDROGENASES/REDUCTASES FAMILY MEMBER"/>
    <property type="match status" value="1"/>
</dbReference>
<dbReference type="SMART" id="SM00822">
    <property type="entry name" value="PKS_KR"/>
    <property type="match status" value="1"/>
</dbReference>
<dbReference type="RefSeq" id="WP_220208759.1">
    <property type="nucleotide sequence ID" value="NZ_BNJK01000002.1"/>
</dbReference>
<comment type="similarity">
    <text evidence="1">Belongs to the short-chain dehydrogenases/reductases (SDR) family.</text>
</comment>